<dbReference type="SUPFAM" id="SSF54928">
    <property type="entry name" value="RNA-binding domain, RBD"/>
    <property type="match status" value="1"/>
</dbReference>
<gene>
    <name evidence="6" type="ORF">Sjap_024081</name>
</gene>
<evidence type="ECO:0000259" key="5">
    <source>
        <dbReference type="PROSITE" id="PS50177"/>
    </source>
</evidence>
<keyword evidence="1 2" id="KW-0694">RNA-binding</keyword>
<evidence type="ECO:0000256" key="3">
    <source>
        <dbReference type="SAM" id="MobiDB-lite"/>
    </source>
</evidence>
<feature type="domain" description="RRM" evidence="4">
    <location>
        <begin position="302"/>
        <end position="394"/>
    </location>
</feature>
<dbReference type="PANTHER" id="PTHR10693:SF75">
    <property type="entry name" value="NUCLEAR TRANSPORT FACTOR 2"/>
    <property type="match status" value="1"/>
</dbReference>
<evidence type="ECO:0008006" key="8">
    <source>
        <dbReference type="Google" id="ProtNLM"/>
    </source>
</evidence>
<name>A0AAP0ECX7_9MAGN</name>
<dbReference type="Gene3D" id="3.10.450.50">
    <property type="match status" value="1"/>
</dbReference>
<dbReference type="SMART" id="SM00360">
    <property type="entry name" value="RRM"/>
    <property type="match status" value="1"/>
</dbReference>
<dbReference type="Gene3D" id="3.30.70.330">
    <property type="match status" value="1"/>
</dbReference>
<evidence type="ECO:0000259" key="4">
    <source>
        <dbReference type="PROSITE" id="PS50102"/>
    </source>
</evidence>
<feature type="region of interest" description="Disordered" evidence="3">
    <location>
        <begin position="150"/>
        <end position="191"/>
    </location>
</feature>
<dbReference type="Proteomes" id="UP001417504">
    <property type="component" value="Unassembled WGS sequence"/>
</dbReference>
<evidence type="ECO:0000256" key="1">
    <source>
        <dbReference type="ARBA" id="ARBA00022884"/>
    </source>
</evidence>
<dbReference type="CDD" id="cd00590">
    <property type="entry name" value="RRM_SF"/>
    <property type="match status" value="1"/>
</dbReference>
<dbReference type="EMBL" id="JBBNAE010000010">
    <property type="protein sequence ID" value="KAK9090904.1"/>
    <property type="molecule type" value="Genomic_DNA"/>
</dbReference>
<evidence type="ECO:0000313" key="6">
    <source>
        <dbReference type="EMBL" id="KAK9090904.1"/>
    </source>
</evidence>
<dbReference type="InterPro" id="IPR039539">
    <property type="entry name" value="Ras_GTPase_bind_prot"/>
</dbReference>
<dbReference type="PANTHER" id="PTHR10693">
    <property type="entry name" value="RAS GTPASE-ACTIVATING PROTEIN-BINDING PROTEIN"/>
    <property type="match status" value="1"/>
</dbReference>
<dbReference type="SUPFAM" id="SSF54427">
    <property type="entry name" value="NTF2-like"/>
    <property type="match status" value="1"/>
</dbReference>
<dbReference type="FunFam" id="3.10.450.50:FF:000003">
    <property type="entry name" value="Nuclear transport factor 2 family protein"/>
    <property type="match status" value="1"/>
</dbReference>
<dbReference type="GO" id="GO:1990904">
    <property type="term" value="C:ribonucleoprotein complex"/>
    <property type="evidence" value="ECO:0007669"/>
    <property type="project" value="TreeGrafter"/>
</dbReference>
<dbReference type="GO" id="GO:0003729">
    <property type="term" value="F:mRNA binding"/>
    <property type="evidence" value="ECO:0007669"/>
    <property type="project" value="TreeGrafter"/>
</dbReference>
<feature type="domain" description="NTF2" evidence="5">
    <location>
        <begin position="18"/>
        <end position="134"/>
    </location>
</feature>
<dbReference type="InterPro" id="IPR032710">
    <property type="entry name" value="NTF2-like_dom_sf"/>
</dbReference>
<dbReference type="AlphaFoldDB" id="A0AAP0ECX7"/>
<proteinExistence type="predicted"/>
<dbReference type="CDD" id="cd00780">
    <property type="entry name" value="NTF2"/>
    <property type="match status" value="1"/>
</dbReference>
<sequence length="448" mass="49763">MTMPPPANRSDAPSAQLVGKIFVHQYYHILHESPESGYMFYHDSSVLSRPEPNGVLESVTSIQGINDKILSLDCKSNVVEIINIDAQDSFNGGVLVLVNGYLTGKDNLRRAFSQLFFLAPQEKGYFIHNDVFRYVDENEPLEMGVDVDKYAESSSPASLTQDPDPAHASNPLLDDDRSTSPMEANSNDGVYHKLHNEEELVAKVDDTVKPHIRSTQKNVALAAVQNSLIVEEDGQGRSYASMVNAVEGNIAHTAVSMKSNNRRVVPANADSNWFDAFALCPETSAPSNSNTSEIVNGQDKGYSIHIRNLPMSATIHQVEAVFKKFGSIKPDGVQVRSRKQQGFCFGFVEFESLDSMHSAIQASPVTVGRCQAIIEEKKSKTQVVDGREIFPSNRGQFHSDRFRGQRDFRGGIGYGNHEFGKQIGTYNLVRGQGQYRQNERIYRRISPD</sequence>
<dbReference type="Pfam" id="PF00076">
    <property type="entry name" value="RRM_1"/>
    <property type="match status" value="1"/>
</dbReference>
<organism evidence="6 7">
    <name type="scientific">Stephania japonica</name>
    <dbReference type="NCBI Taxonomy" id="461633"/>
    <lineage>
        <taxon>Eukaryota</taxon>
        <taxon>Viridiplantae</taxon>
        <taxon>Streptophyta</taxon>
        <taxon>Embryophyta</taxon>
        <taxon>Tracheophyta</taxon>
        <taxon>Spermatophyta</taxon>
        <taxon>Magnoliopsida</taxon>
        <taxon>Ranunculales</taxon>
        <taxon>Menispermaceae</taxon>
        <taxon>Menispermoideae</taxon>
        <taxon>Cissampelideae</taxon>
        <taxon>Stephania</taxon>
    </lineage>
</organism>
<feature type="compositionally biased region" description="Polar residues" evidence="3">
    <location>
        <begin position="179"/>
        <end position="188"/>
    </location>
</feature>
<feature type="compositionally biased region" description="Polar residues" evidence="3">
    <location>
        <begin position="152"/>
        <end position="161"/>
    </location>
</feature>
<accession>A0AAP0ECX7</accession>
<dbReference type="InterPro" id="IPR000504">
    <property type="entry name" value="RRM_dom"/>
</dbReference>
<dbReference type="InterPro" id="IPR002075">
    <property type="entry name" value="NTF2_dom"/>
</dbReference>
<dbReference type="InterPro" id="IPR035979">
    <property type="entry name" value="RBD_domain_sf"/>
</dbReference>
<dbReference type="InterPro" id="IPR012677">
    <property type="entry name" value="Nucleotide-bd_a/b_plait_sf"/>
</dbReference>
<reference evidence="6 7" key="1">
    <citation type="submission" date="2024-01" db="EMBL/GenBank/DDBJ databases">
        <title>Genome assemblies of Stephania.</title>
        <authorList>
            <person name="Yang L."/>
        </authorList>
    </citation>
    <scope>NUCLEOTIDE SEQUENCE [LARGE SCALE GENOMIC DNA]</scope>
    <source>
        <strain evidence="6">QJT</strain>
        <tissue evidence="6">Leaf</tissue>
    </source>
</reference>
<evidence type="ECO:0000313" key="7">
    <source>
        <dbReference type="Proteomes" id="UP001417504"/>
    </source>
</evidence>
<keyword evidence="7" id="KW-1185">Reference proteome</keyword>
<dbReference type="PROSITE" id="PS50177">
    <property type="entry name" value="NTF2_DOMAIN"/>
    <property type="match status" value="1"/>
</dbReference>
<dbReference type="PROSITE" id="PS50102">
    <property type="entry name" value="RRM"/>
    <property type="match status" value="1"/>
</dbReference>
<evidence type="ECO:0000256" key="2">
    <source>
        <dbReference type="PROSITE-ProRule" id="PRU00176"/>
    </source>
</evidence>
<dbReference type="Pfam" id="PF02136">
    <property type="entry name" value="NTF2"/>
    <property type="match status" value="1"/>
</dbReference>
<dbReference type="InterPro" id="IPR018222">
    <property type="entry name" value="Nuclear_transport_factor_2_euk"/>
</dbReference>
<protein>
    <recommendedName>
        <fullName evidence="8">G3BP-like protein</fullName>
    </recommendedName>
</protein>
<comment type="caution">
    <text evidence="6">The sequence shown here is derived from an EMBL/GenBank/DDBJ whole genome shotgun (WGS) entry which is preliminary data.</text>
</comment>
<dbReference type="GO" id="GO:0005829">
    <property type="term" value="C:cytosol"/>
    <property type="evidence" value="ECO:0007669"/>
    <property type="project" value="TreeGrafter"/>
</dbReference>